<gene>
    <name evidence="1" type="ORF">LVJ82_05865</name>
</gene>
<keyword evidence="2" id="KW-1185">Reference proteome</keyword>
<evidence type="ECO:0000313" key="1">
    <source>
        <dbReference type="EMBL" id="UOO90498.1"/>
    </source>
</evidence>
<name>A0ABY4E7U4_9NEIS</name>
<dbReference type="Pfam" id="PF01501">
    <property type="entry name" value="Glyco_transf_8"/>
    <property type="match status" value="1"/>
</dbReference>
<dbReference type="PANTHER" id="PTHR11183">
    <property type="entry name" value="GLYCOGENIN SUBFAMILY MEMBER"/>
    <property type="match status" value="1"/>
</dbReference>
<dbReference type="Proteomes" id="UP000832011">
    <property type="component" value="Chromosome"/>
</dbReference>
<evidence type="ECO:0000313" key="2">
    <source>
        <dbReference type="Proteomes" id="UP000832011"/>
    </source>
</evidence>
<accession>A0ABY4E7U4</accession>
<proteinExistence type="predicted"/>
<dbReference type="InterPro" id="IPR002495">
    <property type="entry name" value="Glyco_trans_8"/>
</dbReference>
<evidence type="ECO:0008006" key="3">
    <source>
        <dbReference type="Google" id="ProtNLM"/>
    </source>
</evidence>
<dbReference type="RefSeq" id="WP_147645283.1">
    <property type="nucleotide sequence ID" value="NZ_CABKVG010000005.1"/>
</dbReference>
<dbReference type="SUPFAM" id="SSF53448">
    <property type="entry name" value="Nucleotide-diphospho-sugar transferases"/>
    <property type="match status" value="1"/>
</dbReference>
<protein>
    <recommendedName>
        <fullName evidence="3">Glycosyl transferase family 8</fullName>
    </recommendedName>
</protein>
<reference evidence="1 2" key="1">
    <citation type="journal article" date="2022" name="Res Sq">
        <title>Evolution of multicellular longitudinally dividing oral cavity symbionts (Neisseriaceae).</title>
        <authorList>
            <person name="Nyongesa S."/>
            <person name="Weber P."/>
            <person name="Bernet E."/>
            <person name="Pullido F."/>
            <person name="Nieckarz M."/>
            <person name="Delaby M."/>
            <person name="Nieves C."/>
            <person name="Viehboeck T."/>
            <person name="Krause N."/>
            <person name="Rivera-Millot A."/>
            <person name="Nakamura A."/>
            <person name="Vischer N."/>
            <person name="VanNieuwenhze M."/>
            <person name="Brun Y."/>
            <person name="Cava F."/>
            <person name="Bulgheresi S."/>
            <person name="Veyrier F."/>
        </authorList>
    </citation>
    <scope>NUCLEOTIDE SEQUENCE [LARGE SCALE GENOMIC DNA]</scope>
    <source>
        <strain evidence="1 2">SN4</strain>
    </source>
</reference>
<dbReference type="InterPro" id="IPR029044">
    <property type="entry name" value="Nucleotide-diphossugar_trans"/>
</dbReference>
<dbReference type="EMBL" id="CP091511">
    <property type="protein sequence ID" value="UOO90498.1"/>
    <property type="molecule type" value="Genomic_DNA"/>
</dbReference>
<dbReference type="InterPro" id="IPR050587">
    <property type="entry name" value="GNT1/Glycosyltrans_8"/>
</dbReference>
<organism evidence="1 2">
    <name type="scientific">Vitreoscilla massiliensis</name>
    <dbReference type="NCBI Taxonomy" id="1689272"/>
    <lineage>
        <taxon>Bacteria</taxon>
        <taxon>Pseudomonadati</taxon>
        <taxon>Pseudomonadota</taxon>
        <taxon>Betaproteobacteria</taxon>
        <taxon>Neisseriales</taxon>
        <taxon>Neisseriaceae</taxon>
        <taxon>Vitreoscilla</taxon>
    </lineage>
</organism>
<dbReference type="Gene3D" id="3.90.550.10">
    <property type="entry name" value="Spore Coat Polysaccharide Biosynthesis Protein SpsA, Chain A"/>
    <property type="match status" value="1"/>
</dbReference>
<sequence length="275" mass="31625">MTPPTCHPEARTYVTVLSDESYLKGVLTLHYSLLQTYPAYPLLVLLNDSASAHTQQVLTQANIPFKILPKLSYRASSNASMQQKGWDALLNNTADKLSVFTLTEYAKIVYLDADMLVLKNINYLFRYPHGSAVIDVGNIIEPLMEGKYTAEQYEYAHQFNSGLFVCQPNLDDYQRCMDLLQTEVGFDQEILRRLWADWQHSPQRQLPQTCNIFAANMAAYITTGVCGFTDVEVLHYVYQPKPWHKTDFNIHTTQDFIYFIYHEYLQKALRAAQLA</sequence>